<dbReference type="SUPFAM" id="SSF51735">
    <property type="entry name" value="NAD(P)-binding Rossmann-fold domains"/>
    <property type="match status" value="1"/>
</dbReference>
<proteinExistence type="predicted"/>
<gene>
    <name evidence="3" type="ORF">FF098_001025</name>
</gene>
<dbReference type="RefSeq" id="WP_166426263.1">
    <property type="nucleotide sequence ID" value="NZ_BMGZ01000001.1"/>
</dbReference>
<dbReference type="InterPro" id="IPR036291">
    <property type="entry name" value="NAD(P)-bd_dom_sf"/>
</dbReference>
<comment type="caution">
    <text evidence="3">The sequence shown here is derived from an EMBL/GenBank/DDBJ whole genome shotgun (WGS) entry which is preliminary data.</text>
</comment>
<feature type="domain" description="Ryanodine receptor Ryr" evidence="2">
    <location>
        <begin position="529"/>
        <end position="585"/>
    </location>
</feature>
<evidence type="ECO:0000259" key="2">
    <source>
        <dbReference type="Pfam" id="PF02026"/>
    </source>
</evidence>
<dbReference type="Proteomes" id="UP000818603">
    <property type="component" value="Unassembled WGS sequence"/>
</dbReference>
<dbReference type="InterPro" id="IPR003032">
    <property type="entry name" value="Ryanodine_rcpt"/>
</dbReference>
<feature type="transmembrane region" description="Helical" evidence="1">
    <location>
        <begin position="77"/>
        <end position="96"/>
    </location>
</feature>
<sequence>MKQERSRDFWIWMLVAAAGALGLVFGLIGWSVHHAAAGVTGGALLSDVLYSTLLMFLADGEAGNAAPDNVALHVGRFLAVAAGLGAILKTVLMVFADRIRRWRLSRLKGHVIVCGLDEKGRAFLHSEWIMRDMMGERYPIIAMTPDPQPGDEAWCRGYDIELVAADYHDIAALEAVNAGHAQRIIFVGPEDQKNLETALVLDMVSGVRAKIGKSESKEREGALKAYVLIDHLEFWRQISQSDAVERLRERLEVYPLSIRDVAARQFIWEHHLFAVARLRGQERVHMVFDGYDPYAFSLLYTMLPAILTTDLGRTRVTILTDRANARDQELRLVMPEIDRLADIAFVEHEGSVSPSLMQSVESEVPVTAVFLFAQSDTVVLERTLALHTAMTRTGCWRAPLFPRMDSYDGIRSLTAPLDGSRRFHDAIRPWGLQSASCSVSVFEGNAEFYAQSIHTGYVTSRHEQFSPDNSASRQESLNAWNRLSETKRQSNRRGADHIPAKLASAGCHIPPHTDMSVPDGFTLIHRDEMEAMADLEHQSWMAGRWVDGWRAGRPRDDARRIHPDLLNDYDGLTEELKQYDRNQVQLLSDQLLQRTDKPTHSSIRHEYWLGIAEPVGGEADEQTLAKLVETVLPTLIAEHPDRFWTLLCRPAQGCTSVLTPAVLDYFSMQKLPHRLILLDAGTAPLATGLEGHARLEWIVELKGDAAVSSYLNNRARTIIIADGAGDFSGPALIDASRVQP</sequence>
<feature type="transmembrane region" description="Helical" evidence="1">
    <location>
        <begin position="9"/>
        <end position="30"/>
    </location>
</feature>
<dbReference type="Pfam" id="PF02026">
    <property type="entry name" value="RyR"/>
    <property type="match status" value="1"/>
</dbReference>
<keyword evidence="1" id="KW-1133">Transmembrane helix</keyword>
<evidence type="ECO:0000256" key="1">
    <source>
        <dbReference type="SAM" id="Phobius"/>
    </source>
</evidence>
<keyword evidence="1" id="KW-0812">Transmembrane</keyword>
<dbReference type="Gene3D" id="6.20.350.10">
    <property type="match status" value="1"/>
</dbReference>
<name>A0ABX0HIU3_9PROT</name>
<reference evidence="3 4" key="1">
    <citation type="submission" date="2020-02" db="EMBL/GenBank/DDBJ databases">
        <title>Genome sequence of Parvularcula flava strain NH6-79.</title>
        <authorList>
            <person name="Abdul Karim M.H."/>
            <person name="Lam M.Q."/>
            <person name="Chen S.J."/>
            <person name="Yahya A."/>
            <person name="Shahir S."/>
            <person name="Shamsir M.S."/>
            <person name="Chong C.S."/>
        </authorList>
    </citation>
    <scope>NUCLEOTIDE SEQUENCE [LARGE SCALE GENOMIC DNA]</scope>
    <source>
        <strain evidence="3 4">NH6-79</strain>
    </source>
</reference>
<organism evidence="3 4">
    <name type="scientific">Aquisalinus luteolus</name>
    <dbReference type="NCBI Taxonomy" id="1566827"/>
    <lineage>
        <taxon>Bacteria</taxon>
        <taxon>Pseudomonadati</taxon>
        <taxon>Pseudomonadota</taxon>
        <taxon>Alphaproteobacteria</taxon>
        <taxon>Parvularculales</taxon>
        <taxon>Parvularculaceae</taxon>
        <taxon>Aquisalinus</taxon>
    </lineage>
</organism>
<dbReference type="EMBL" id="VCJR02000001">
    <property type="protein sequence ID" value="NHK26484.1"/>
    <property type="molecule type" value="Genomic_DNA"/>
</dbReference>
<protein>
    <recommendedName>
        <fullName evidence="2">Ryanodine receptor Ryr domain-containing protein</fullName>
    </recommendedName>
</protein>
<accession>A0ABX0HIU3</accession>
<keyword evidence="1" id="KW-0472">Membrane</keyword>
<keyword evidence="4" id="KW-1185">Reference proteome</keyword>
<evidence type="ECO:0000313" key="4">
    <source>
        <dbReference type="Proteomes" id="UP000818603"/>
    </source>
</evidence>
<dbReference type="Gene3D" id="3.40.50.720">
    <property type="entry name" value="NAD(P)-binding Rossmann-like Domain"/>
    <property type="match status" value="1"/>
</dbReference>
<evidence type="ECO:0000313" key="3">
    <source>
        <dbReference type="EMBL" id="NHK26484.1"/>
    </source>
</evidence>